<dbReference type="InterPro" id="IPR012341">
    <property type="entry name" value="6hp_glycosidase-like_sf"/>
</dbReference>
<reference evidence="3" key="1">
    <citation type="submission" date="2024-06" db="EMBL/GenBank/DDBJ databases">
        <authorList>
            <consortium name="consrtm"/>
            <person name="Uemura M."/>
            <person name="Terahara T."/>
        </authorList>
    </citation>
    <scope>NUCLEOTIDE SEQUENCE</scope>
    <source>
        <strain evidence="3">KM77-8</strain>
    </source>
</reference>
<gene>
    <name evidence="3" type="ORF">SHKM778_48860</name>
</gene>
<dbReference type="PANTHER" id="PTHR31084">
    <property type="entry name" value="ALPHA-L-FUCOSIDASE 2"/>
    <property type="match status" value="1"/>
</dbReference>
<sequence length="187" mass="21152">MDRRHLHQPVRRGGWWWHPAGNAWLCNSLYEHYEYTQSRTHLAKIYPLLKGACEFWQARLLTHTLPGTTQEVLIADSDWSPEHGPLDAKGITYAQELVWALFGNFAAASAVLKRDTAYAGTITGLRERLHLPRVSPKTGWLEEWLSPDNLGETTHRHLSGLVGLFPGDRIRPDGSTPRRSSTQPPPS</sequence>
<organism evidence="3">
    <name type="scientific">Streptomyces haneummycinicus</name>
    <dbReference type="NCBI Taxonomy" id="3074435"/>
    <lineage>
        <taxon>Bacteria</taxon>
        <taxon>Bacillati</taxon>
        <taxon>Actinomycetota</taxon>
        <taxon>Actinomycetes</taxon>
        <taxon>Kitasatosporales</taxon>
        <taxon>Streptomycetaceae</taxon>
        <taxon>Streptomyces</taxon>
    </lineage>
</organism>
<dbReference type="Gene3D" id="1.50.10.10">
    <property type="match status" value="1"/>
</dbReference>
<feature type="domain" description="Glycosyl hydrolase family 95 catalytic" evidence="2">
    <location>
        <begin position="8"/>
        <end position="174"/>
    </location>
</feature>
<proteinExistence type="predicted"/>
<feature type="compositionally biased region" description="Low complexity" evidence="1">
    <location>
        <begin position="175"/>
        <end position="187"/>
    </location>
</feature>
<dbReference type="Pfam" id="PF22124">
    <property type="entry name" value="Glyco_hydro_95_cat"/>
    <property type="match status" value="1"/>
</dbReference>
<dbReference type="GO" id="GO:0004560">
    <property type="term" value="F:alpha-L-fucosidase activity"/>
    <property type="evidence" value="ECO:0007669"/>
    <property type="project" value="TreeGrafter"/>
</dbReference>
<dbReference type="PANTHER" id="PTHR31084:SF0">
    <property type="entry name" value="ALPHA-L-FUCOSIDASE 2"/>
    <property type="match status" value="1"/>
</dbReference>
<dbReference type="SUPFAM" id="SSF48208">
    <property type="entry name" value="Six-hairpin glycosidases"/>
    <property type="match status" value="1"/>
</dbReference>
<dbReference type="AlphaFoldDB" id="A0AAT9HML2"/>
<reference evidence="3" key="2">
    <citation type="submission" date="2024-07" db="EMBL/GenBank/DDBJ databases">
        <title>Streptomyces haneummycinica sp. nov., a new antibiotic-producing actinobacterium isolated from marine sediment.</title>
        <authorList>
            <person name="Uemura M."/>
            <person name="Hamada M."/>
            <person name="Hirano S."/>
            <person name="Kobayashi K."/>
            <person name="Ohshiro T."/>
            <person name="Kobayashi T."/>
            <person name="Terahara T."/>
        </authorList>
    </citation>
    <scope>NUCLEOTIDE SEQUENCE</scope>
    <source>
        <strain evidence="3">KM77-8</strain>
    </source>
</reference>
<evidence type="ECO:0000256" key="1">
    <source>
        <dbReference type="SAM" id="MobiDB-lite"/>
    </source>
</evidence>
<evidence type="ECO:0000313" key="3">
    <source>
        <dbReference type="EMBL" id="BFO18498.1"/>
    </source>
</evidence>
<dbReference type="EMBL" id="AP035768">
    <property type="protein sequence ID" value="BFO18498.1"/>
    <property type="molecule type" value="Genomic_DNA"/>
</dbReference>
<dbReference type="InterPro" id="IPR008928">
    <property type="entry name" value="6-hairpin_glycosidase_sf"/>
</dbReference>
<evidence type="ECO:0000259" key="2">
    <source>
        <dbReference type="Pfam" id="PF22124"/>
    </source>
</evidence>
<dbReference type="InterPro" id="IPR054363">
    <property type="entry name" value="GH95_cat"/>
</dbReference>
<name>A0AAT9HML2_9ACTN</name>
<dbReference type="GO" id="GO:0005975">
    <property type="term" value="P:carbohydrate metabolic process"/>
    <property type="evidence" value="ECO:0007669"/>
    <property type="project" value="InterPro"/>
</dbReference>
<accession>A0AAT9HML2</accession>
<protein>
    <recommendedName>
        <fullName evidence="2">Glycosyl hydrolase family 95 catalytic domain-containing protein</fullName>
    </recommendedName>
</protein>
<feature type="region of interest" description="Disordered" evidence="1">
    <location>
        <begin position="165"/>
        <end position="187"/>
    </location>
</feature>